<comment type="caution">
    <text evidence="1">The sequence shown here is derived from an EMBL/GenBank/DDBJ whole genome shotgun (WGS) entry which is preliminary data.</text>
</comment>
<accession>A0ABU1TUA6</accession>
<proteinExistence type="predicted"/>
<dbReference type="RefSeq" id="WP_310028405.1">
    <property type="nucleotide sequence ID" value="NZ_JAVDVI010000019.1"/>
</dbReference>
<evidence type="ECO:0000313" key="1">
    <source>
        <dbReference type="EMBL" id="MDR6969392.1"/>
    </source>
</evidence>
<reference evidence="1 2" key="1">
    <citation type="submission" date="2023-07" db="EMBL/GenBank/DDBJ databases">
        <title>Sorghum-associated microbial communities from plants grown in Nebraska, USA.</title>
        <authorList>
            <person name="Schachtman D."/>
        </authorList>
    </citation>
    <scope>NUCLEOTIDE SEQUENCE [LARGE SCALE GENOMIC DNA]</scope>
    <source>
        <strain evidence="1 2">3773</strain>
    </source>
</reference>
<dbReference type="SUPFAM" id="SSF51658">
    <property type="entry name" value="Xylose isomerase-like"/>
    <property type="match status" value="1"/>
</dbReference>
<dbReference type="NCBIfam" id="NF003818">
    <property type="entry name" value="PRK05409.1"/>
    <property type="match status" value="1"/>
</dbReference>
<dbReference type="InterPro" id="IPR036237">
    <property type="entry name" value="Xyl_isomerase-like_sf"/>
</dbReference>
<dbReference type="PANTHER" id="PTHR42194:SF1">
    <property type="entry name" value="UPF0276 PROTEIN HI_1600"/>
    <property type="match status" value="1"/>
</dbReference>
<dbReference type="InterPro" id="IPR007801">
    <property type="entry name" value="MbnB/TglH/ChrH"/>
</dbReference>
<name>A0ABU1TUA6_9FLAO</name>
<sequence>MESVSKTFSAKVKSIPNPGLGLGLRSVHFDHILEHNPAVDWFEIISENFMDSGGRPRHILRILAERYPLVMHGVSLSIGSTDPINWDYLTKLKALAKEINPLWISDHLCWTGVNLLNTHDLLPVVLNEESLKHIIDRIKQIQDYLERPLIVENPSTYLSFKQSTIDEWDFLRHMAEETGCGLLLDVNNVYVSSFNNDFDAAHYIKQLPHDQIVQMHIAGHQHCGNYIIDTHDRKVVDEVWELFSLAWQLTGGVATLLEWDGNIPDFDTYHNELLKAKQFKNGFHYAESTATCEYPTHLTVSNPVDFLVNDIKTISNK</sequence>
<protein>
    <submittedName>
        <fullName evidence="1">Uncharacterized protein (UPF0276 family)</fullName>
    </submittedName>
</protein>
<dbReference type="Gene3D" id="3.20.20.150">
    <property type="entry name" value="Divalent-metal-dependent TIM barrel enzymes"/>
    <property type="match status" value="1"/>
</dbReference>
<gene>
    <name evidence="1" type="ORF">J2X31_003423</name>
</gene>
<dbReference type="Pfam" id="PF05114">
    <property type="entry name" value="MbnB_TglH_ChrH"/>
    <property type="match status" value="1"/>
</dbReference>
<dbReference type="PANTHER" id="PTHR42194">
    <property type="entry name" value="UPF0276 PROTEIN HI_1600"/>
    <property type="match status" value="1"/>
</dbReference>
<dbReference type="EMBL" id="JAVDVI010000019">
    <property type="protein sequence ID" value="MDR6969392.1"/>
    <property type="molecule type" value="Genomic_DNA"/>
</dbReference>
<evidence type="ECO:0000313" key="2">
    <source>
        <dbReference type="Proteomes" id="UP001255185"/>
    </source>
</evidence>
<dbReference type="Proteomes" id="UP001255185">
    <property type="component" value="Unassembled WGS sequence"/>
</dbReference>
<keyword evidence="2" id="KW-1185">Reference proteome</keyword>
<organism evidence="1 2">
    <name type="scientific">Flavobacterium arsenatis</name>
    <dbReference type="NCBI Taxonomy" id="1484332"/>
    <lineage>
        <taxon>Bacteria</taxon>
        <taxon>Pseudomonadati</taxon>
        <taxon>Bacteroidota</taxon>
        <taxon>Flavobacteriia</taxon>
        <taxon>Flavobacteriales</taxon>
        <taxon>Flavobacteriaceae</taxon>
        <taxon>Flavobacterium</taxon>
    </lineage>
</organism>